<sequence>MQDRMKVTTMQMSMLVGSLLIASNMNTMPTAITMASEQDAWYAYLFPIPYGIFMAYLLWRLMRFNPEKNMYEMMQYSCGKWLGGLLNGILIAYLMLDLISQLRIYSDFFSSSILLRTPQIYILLMTMLLLAYYAGGSMEHLFRTNVVFITLFFSLFAFTPLLLLNEIDMQKLKPFLSGGITQPLKGGVLALGSFTDLIIFGSFLHHVRKPRDIYIAMKMGVIYSSMMLTIWLFCVVSVVSPILSSRVLYIGWILVQQIHITDFLDRIDLFLISLYVPVLLIKYAALYIAILTGIASYTKKKKFDFINLPMGIVITILAAISFDNTDEVSLFYAFGMLPLSFGVQILFLGSLFIGLAFRKKKSMPPDMKISGYGIGVWLTLACAIVSVLAGTMVGNMRGIYGDIGATLFICFLVLCVFLSFKEYSKGFASRGKNS</sequence>
<name>A0ABQ6NJ32_9BACL</name>
<feature type="transmembrane region" description="Helical" evidence="8">
    <location>
        <begin position="79"/>
        <end position="96"/>
    </location>
</feature>
<evidence type="ECO:0000313" key="10">
    <source>
        <dbReference type="Proteomes" id="UP001285921"/>
    </source>
</evidence>
<keyword evidence="7 8" id="KW-0472">Membrane</keyword>
<keyword evidence="3" id="KW-0813">Transport</keyword>
<feature type="transmembrane region" description="Helical" evidence="8">
    <location>
        <begin position="328"/>
        <end position="357"/>
    </location>
</feature>
<dbReference type="NCBIfam" id="TIGR00912">
    <property type="entry name" value="2A0309"/>
    <property type="match status" value="1"/>
</dbReference>
<dbReference type="Pfam" id="PF03845">
    <property type="entry name" value="Spore_permease"/>
    <property type="match status" value="1"/>
</dbReference>
<keyword evidence="4" id="KW-0309">Germination</keyword>
<feature type="transmembrane region" description="Helical" evidence="8">
    <location>
        <begin position="184"/>
        <end position="207"/>
    </location>
</feature>
<comment type="subcellular location">
    <subcellularLocation>
        <location evidence="1">Membrane</location>
        <topology evidence="1">Multi-pass membrane protein</topology>
    </subcellularLocation>
</comment>
<evidence type="ECO:0000256" key="1">
    <source>
        <dbReference type="ARBA" id="ARBA00004141"/>
    </source>
</evidence>
<comment type="similarity">
    <text evidence="2">Belongs to the amino acid-polyamine-organocation (APC) superfamily. Spore germination protein (SGP) (TC 2.A.3.9) family.</text>
</comment>
<feature type="transmembrane region" description="Helical" evidence="8">
    <location>
        <begin position="41"/>
        <end position="59"/>
    </location>
</feature>
<gene>
    <name evidence="9" type="primary">yfkT</name>
    <name evidence="9" type="ORF">PghCCS26_22080</name>
</gene>
<keyword evidence="5 8" id="KW-0812">Transmembrane</keyword>
<feature type="transmembrane region" description="Helical" evidence="8">
    <location>
        <begin position="116"/>
        <end position="134"/>
    </location>
</feature>
<keyword evidence="6 8" id="KW-1133">Transmembrane helix</keyword>
<proteinExistence type="inferred from homology"/>
<evidence type="ECO:0000256" key="5">
    <source>
        <dbReference type="ARBA" id="ARBA00022692"/>
    </source>
</evidence>
<feature type="transmembrane region" description="Helical" evidence="8">
    <location>
        <begin position="269"/>
        <end position="291"/>
    </location>
</feature>
<evidence type="ECO:0000256" key="7">
    <source>
        <dbReference type="ARBA" id="ARBA00023136"/>
    </source>
</evidence>
<evidence type="ECO:0000256" key="4">
    <source>
        <dbReference type="ARBA" id="ARBA00022544"/>
    </source>
</evidence>
<reference evidence="9 10" key="1">
    <citation type="submission" date="2023-05" db="EMBL/GenBank/DDBJ databases">
        <title>Draft genome of Paenibacillus sp. CCS26.</title>
        <authorList>
            <person name="Akita H."/>
            <person name="Shinto Y."/>
            <person name="Kimura Z."/>
        </authorList>
    </citation>
    <scope>NUCLEOTIDE SEQUENCE [LARGE SCALE GENOMIC DNA]</scope>
    <source>
        <strain evidence="9 10">CCS26</strain>
    </source>
</reference>
<dbReference type="InterPro" id="IPR004761">
    <property type="entry name" value="Spore_GerAB"/>
</dbReference>
<dbReference type="Proteomes" id="UP001285921">
    <property type="component" value="Unassembled WGS sequence"/>
</dbReference>
<evidence type="ECO:0000313" key="9">
    <source>
        <dbReference type="EMBL" id="GMK45080.1"/>
    </source>
</evidence>
<feature type="transmembrane region" description="Helical" evidence="8">
    <location>
        <begin position="303"/>
        <end position="322"/>
    </location>
</feature>
<feature type="transmembrane region" description="Helical" evidence="8">
    <location>
        <begin position="369"/>
        <end position="393"/>
    </location>
</feature>
<comment type="caution">
    <text evidence="9">The sequence shown here is derived from an EMBL/GenBank/DDBJ whole genome shotgun (WGS) entry which is preliminary data.</text>
</comment>
<feature type="transmembrane region" description="Helical" evidence="8">
    <location>
        <begin position="146"/>
        <end position="164"/>
    </location>
</feature>
<feature type="transmembrane region" description="Helical" evidence="8">
    <location>
        <begin position="228"/>
        <end position="249"/>
    </location>
</feature>
<organism evidence="9 10">
    <name type="scientific">Paenibacillus glycanilyticus</name>
    <dbReference type="NCBI Taxonomy" id="126569"/>
    <lineage>
        <taxon>Bacteria</taxon>
        <taxon>Bacillati</taxon>
        <taxon>Bacillota</taxon>
        <taxon>Bacilli</taxon>
        <taxon>Bacillales</taxon>
        <taxon>Paenibacillaceae</taxon>
        <taxon>Paenibacillus</taxon>
    </lineage>
</organism>
<dbReference type="RefSeq" id="WP_317979904.1">
    <property type="nucleotide sequence ID" value="NZ_BTCL01000006.1"/>
</dbReference>
<accession>A0ABQ6NJ32</accession>
<protein>
    <submittedName>
        <fullName evidence="9">Spore germination protein YfkT</fullName>
    </submittedName>
</protein>
<evidence type="ECO:0000256" key="2">
    <source>
        <dbReference type="ARBA" id="ARBA00007998"/>
    </source>
</evidence>
<feature type="transmembrane region" description="Helical" evidence="8">
    <location>
        <begin position="399"/>
        <end position="420"/>
    </location>
</feature>
<dbReference type="PANTHER" id="PTHR34975:SF2">
    <property type="entry name" value="SPORE GERMINATION PROTEIN A2"/>
    <property type="match status" value="1"/>
</dbReference>
<dbReference type="EMBL" id="BTCL01000006">
    <property type="protein sequence ID" value="GMK45080.1"/>
    <property type="molecule type" value="Genomic_DNA"/>
</dbReference>
<dbReference type="PANTHER" id="PTHR34975">
    <property type="entry name" value="SPORE GERMINATION PROTEIN A2"/>
    <property type="match status" value="1"/>
</dbReference>
<keyword evidence="10" id="KW-1185">Reference proteome</keyword>
<evidence type="ECO:0000256" key="6">
    <source>
        <dbReference type="ARBA" id="ARBA00022989"/>
    </source>
</evidence>
<evidence type="ECO:0000256" key="8">
    <source>
        <dbReference type="SAM" id="Phobius"/>
    </source>
</evidence>
<evidence type="ECO:0000256" key="3">
    <source>
        <dbReference type="ARBA" id="ARBA00022448"/>
    </source>
</evidence>